<sequence length="49" mass="5171">MAADMGPLQTSLQLVKPIAEVIARGLGPGDDITLNDPDRSITTATTYEI</sequence>
<dbReference type="AlphaFoldDB" id="X1E738"/>
<gene>
    <name evidence="1" type="ORF">S01H4_65733</name>
</gene>
<proteinExistence type="predicted"/>
<evidence type="ECO:0000313" key="1">
    <source>
        <dbReference type="EMBL" id="GAH28412.1"/>
    </source>
</evidence>
<reference evidence="1" key="1">
    <citation type="journal article" date="2014" name="Front. Microbiol.">
        <title>High frequency of phylogenetically diverse reductive dehalogenase-homologous genes in deep subseafloor sedimentary metagenomes.</title>
        <authorList>
            <person name="Kawai M."/>
            <person name="Futagami T."/>
            <person name="Toyoda A."/>
            <person name="Takaki Y."/>
            <person name="Nishi S."/>
            <person name="Hori S."/>
            <person name="Arai W."/>
            <person name="Tsubouchi T."/>
            <person name="Morono Y."/>
            <person name="Uchiyama I."/>
            <person name="Ito T."/>
            <person name="Fujiyama A."/>
            <person name="Inagaki F."/>
            <person name="Takami H."/>
        </authorList>
    </citation>
    <scope>NUCLEOTIDE SEQUENCE</scope>
    <source>
        <strain evidence="1">Expedition CK06-06</strain>
    </source>
</reference>
<feature type="non-terminal residue" evidence="1">
    <location>
        <position position="49"/>
    </location>
</feature>
<comment type="caution">
    <text evidence="1">The sequence shown here is derived from an EMBL/GenBank/DDBJ whole genome shotgun (WGS) entry which is preliminary data.</text>
</comment>
<name>X1E738_9ZZZZ</name>
<protein>
    <submittedName>
        <fullName evidence="1">Uncharacterized protein</fullName>
    </submittedName>
</protein>
<dbReference type="EMBL" id="BART01040345">
    <property type="protein sequence ID" value="GAH28412.1"/>
    <property type="molecule type" value="Genomic_DNA"/>
</dbReference>
<accession>X1E738</accession>
<organism evidence="1">
    <name type="scientific">marine sediment metagenome</name>
    <dbReference type="NCBI Taxonomy" id="412755"/>
    <lineage>
        <taxon>unclassified sequences</taxon>
        <taxon>metagenomes</taxon>
        <taxon>ecological metagenomes</taxon>
    </lineage>
</organism>